<dbReference type="AlphaFoldDB" id="F0HAX7"/>
<evidence type="ECO:0000256" key="1">
    <source>
        <dbReference type="SAM" id="MobiDB-lite"/>
    </source>
</evidence>
<organism evidence="2 3">
    <name type="scientific">Prevotella denticola CRIS 18C-A</name>
    <dbReference type="NCBI Taxonomy" id="944557"/>
    <lineage>
        <taxon>Bacteria</taxon>
        <taxon>Pseudomonadati</taxon>
        <taxon>Bacteroidota</taxon>
        <taxon>Bacteroidia</taxon>
        <taxon>Bacteroidales</taxon>
        <taxon>Prevotellaceae</taxon>
        <taxon>Prevotella</taxon>
    </lineage>
</organism>
<protein>
    <submittedName>
        <fullName evidence="2">Conserved domain protein</fullName>
    </submittedName>
</protein>
<name>F0HAX7_9BACT</name>
<dbReference type="RefSeq" id="WP_004354682.1">
    <property type="nucleotide sequence ID" value="NZ_AEXO01000114.1"/>
</dbReference>
<feature type="compositionally biased region" description="Acidic residues" evidence="1">
    <location>
        <begin position="22"/>
        <end position="58"/>
    </location>
</feature>
<evidence type="ECO:0000313" key="2">
    <source>
        <dbReference type="EMBL" id="EGC85016.1"/>
    </source>
</evidence>
<sequence length="280" mass="31435">MGTSNLYKGPKGSSLLPVDYTGEPDEQPIDDTTVEQEESETGDPEEVDSPEQEESQNEDDTRVSWTRAKRTFSKQIGKSNPNVRLIAKDYTKALGGYKHAAKTSKPSKRVAGNIITLFSGNFSNIRQKIEQLGIIFEGRSTQDIFNDIYIHLSTGSASREDAIADRALSQTFSELFESDLMNDQSLEMFTPELLEFLVSHFVTNSIFYRLLNEVAFGELTADKSIADITALERDLKTFIDGVVSGRVTEHLHEGVTPHEINKFVDDLYEDCYKVMEELAK</sequence>
<comment type="caution">
    <text evidence="2">The sequence shown here is derived from an EMBL/GenBank/DDBJ whole genome shotgun (WGS) entry which is preliminary data.</text>
</comment>
<keyword evidence="3" id="KW-1185">Reference proteome</keyword>
<feature type="region of interest" description="Disordered" evidence="1">
    <location>
        <begin position="1"/>
        <end position="65"/>
    </location>
</feature>
<dbReference type="EMBL" id="AEXO01000114">
    <property type="protein sequence ID" value="EGC85016.1"/>
    <property type="molecule type" value="Genomic_DNA"/>
</dbReference>
<gene>
    <name evidence="2" type="ORF">HMPREF9303_0834</name>
</gene>
<reference evidence="2 3" key="1">
    <citation type="submission" date="2011-02" db="EMBL/GenBank/DDBJ databases">
        <authorList>
            <person name="Durkin A.S."/>
            <person name="Madupu R."/>
            <person name="Torralba M."/>
            <person name="Gillis M."/>
            <person name="Methe B."/>
            <person name="Sutton G."/>
            <person name="Nelson K.E."/>
        </authorList>
    </citation>
    <scope>NUCLEOTIDE SEQUENCE [LARGE SCALE GENOMIC DNA]</scope>
    <source>
        <strain evidence="2 3">CRIS 18C-A</strain>
    </source>
</reference>
<proteinExistence type="predicted"/>
<evidence type="ECO:0000313" key="3">
    <source>
        <dbReference type="Proteomes" id="UP000003155"/>
    </source>
</evidence>
<dbReference type="Proteomes" id="UP000003155">
    <property type="component" value="Unassembled WGS sequence"/>
</dbReference>
<accession>F0HAX7</accession>